<accession>A0A1M5UC04</accession>
<organism evidence="1 2">
    <name type="scientific">Bradyrhizobium erythrophlei</name>
    <dbReference type="NCBI Taxonomy" id="1437360"/>
    <lineage>
        <taxon>Bacteria</taxon>
        <taxon>Pseudomonadati</taxon>
        <taxon>Pseudomonadota</taxon>
        <taxon>Alphaproteobacteria</taxon>
        <taxon>Hyphomicrobiales</taxon>
        <taxon>Nitrobacteraceae</taxon>
        <taxon>Bradyrhizobium</taxon>
    </lineage>
</organism>
<protein>
    <submittedName>
        <fullName evidence="1">T3SS negative regulator,GrlR</fullName>
    </submittedName>
</protein>
<sequence length="108" mass="11569">MQEGLYKVEFHTVHGTGNGVLYATSGKLRGGNSGFAFIGNYTRKGDEIHVKVSTLRHNADPELKPLFGTDMITLTLKGTANGDMVDFEGSALQLPGVAFKAVLTRIGD</sequence>
<evidence type="ECO:0000313" key="2">
    <source>
        <dbReference type="Proteomes" id="UP000189796"/>
    </source>
</evidence>
<name>A0A1M5UC04_9BRAD</name>
<dbReference type="RefSeq" id="WP_079603996.1">
    <property type="nucleotide sequence ID" value="NZ_LT670817.1"/>
</dbReference>
<gene>
    <name evidence="1" type="ORF">SAMN05443248_5372</name>
</gene>
<reference evidence="1 2" key="1">
    <citation type="submission" date="2016-11" db="EMBL/GenBank/DDBJ databases">
        <authorList>
            <person name="Jaros S."/>
            <person name="Januszkiewicz K."/>
            <person name="Wedrychowicz H."/>
        </authorList>
    </citation>
    <scope>NUCLEOTIDE SEQUENCE [LARGE SCALE GENOMIC DNA]</scope>
    <source>
        <strain evidence="1 2">GAS138</strain>
    </source>
</reference>
<dbReference type="OrthoDB" id="7856226at2"/>
<proteinExistence type="predicted"/>
<dbReference type="InterPro" id="IPR043019">
    <property type="entry name" value="GrlR_sf"/>
</dbReference>
<evidence type="ECO:0000313" key="1">
    <source>
        <dbReference type="EMBL" id="SHH60542.1"/>
    </source>
</evidence>
<dbReference type="AlphaFoldDB" id="A0A1M5UC04"/>
<dbReference type="Gene3D" id="2.40.128.380">
    <property type="entry name" value="T3SS negative regulator GrlR"/>
    <property type="match status" value="1"/>
</dbReference>
<dbReference type="EMBL" id="LT670817">
    <property type="protein sequence ID" value="SHH60542.1"/>
    <property type="molecule type" value="Genomic_DNA"/>
</dbReference>
<dbReference type="Proteomes" id="UP000189796">
    <property type="component" value="Chromosome I"/>
</dbReference>